<sequence length="142" mass="14720">MNIIGSPALVGRDQYRSRQFSKLAAVLFLFSAVVYSAVVLGGLPDTFPFMVGPVVIALGVATLNAYLNDGLLVSALMTVAFAFGGIIAMLIDASLGPISYPITLTGTLSITLFFVGMGVGAFVIGAGSRRIVQISGKLAFNV</sequence>
<feature type="transmembrane region" description="Helical" evidence="1">
    <location>
        <begin position="20"/>
        <end position="41"/>
    </location>
</feature>
<dbReference type="RefSeq" id="WP_248909944.1">
    <property type="nucleotide sequence ID" value="NZ_CP109980.1"/>
</dbReference>
<keyword evidence="1" id="KW-1133">Transmembrane helix</keyword>
<name>A0ABD5YXG4_9EURY</name>
<evidence type="ECO:0000313" key="3">
    <source>
        <dbReference type="Proteomes" id="UP001596417"/>
    </source>
</evidence>
<evidence type="ECO:0000256" key="1">
    <source>
        <dbReference type="SAM" id="Phobius"/>
    </source>
</evidence>
<accession>A0ABD5YXG4</accession>
<feature type="transmembrane region" description="Helical" evidence="1">
    <location>
        <begin position="47"/>
        <end position="66"/>
    </location>
</feature>
<comment type="caution">
    <text evidence="2">The sequence shown here is derived from an EMBL/GenBank/DDBJ whole genome shotgun (WGS) entry which is preliminary data.</text>
</comment>
<keyword evidence="1" id="KW-0812">Transmembrane</keyword>
<evidence type="ECO:0000313" key="2">
    <source>
        <dbReference type="EMBL" id="MFC7192190.1"/>
    </source>
</evidence>
<evidence type="ECO:0008006" key="4">
    <source>
        <dbReference type="Google" id="ProtNLM"/>
    </source>
</evidence>
<dbReference type="Proteomes" id="UP001596417">
    <property type="component" value="Unassembled WGS sequence"/>
</dbReference>
<feature type="transmembrane region" description="Helical" evidence="1">
    <location>
        <begin position="103"/>
        <end position="127"/>
    </location>
</feature>
<dbReference type="GeneID" id="76201857"/>
<keyword evidence="3" id="KW-1185">Reference proteome</keyword>
<dbReference type="EMBL" id="JBHTAX010000004">
    <property type="protein sequence ID" value="MFC7192190.1"/>
    <property type="molecule type" value="Genomic_DNA"/>
</dbReference>
<feature type="transmembrane region" description="Helical" evidence="1">
    <location>
        <begin position="71"/>
        <end position="91"/>
    </location>
</feature>
<dbReference type="AlphaFoldDB" id="A0ABD5YXG4"/>
<protein>
    <recommendedName>
        <fullName evidence="4">ABC transporter permease</fullName>
    </recommendedName>
</protein>
<reference evidence="2 3" key="1">
    <citation type="journal article" date="2019" name="Int. J. Syst. Evol. Microbiol.">
        <title>The Global Catalogue of Microorganisms (GCM) 10K type strain sequencing project: providing services to taxonomists for standard genome sequencing and annotation.</title>
        <authorList>
            <consortium name="The Broad Institute Genomics Platform"/>
            <consortium name="The Broad Institute Genome Sequencing Center for Infectious Disease"/>
            <person name="Wu L."/>
            <person name="Ma J."/>
        </authorList>
    </citation>
    <scope>NUCLEOTIDE SEQUENCE [LARGE SCALE GENOMIC DNA]</scope>
    <source>
        <strain evidence="2 3">RDMS1</strain>
    </source>
</reference>
<keyword evidence="1" id="KW-0472">Membrane</keyword>
<proteinExistence type="predicted"/>
<gene>
    <name evidence="2" type="ORF">ACFQL7_21815</name>
</gene>
<organism evidence="2 3">
    <name type="scientific">Halocatena marina</name>
    <dbReference type="NCBI Taxonomy" id="2934937"/>
    <lineage>
        <taxon>Archaea</taxon>
        <taxon>Methanobacteriati</taxon>
        <taxon>Methanobacteriota</taxon>
        <taxon>Stenosarchaea group</taxon>
        <taxon>Halobacteria</taxon>
        <taxon>Halobacteriales</taxon>
        <taxon>Natronomonadaceae</taxon>
        <taxon>Halocatena</taxon>
    </lineage>
</organism>